<comment type="function">
    <text evidence="1">Catalyzes the 2-thiolation of uridine at the wobble position (U34) of mitochondrial tRNA(Lys), tRNA(Glu) and tRNA(Gln). Required for the formation of 5-taurinomethyl-2-thiouridine (tm5s2U) of mitochondrial tRNA(Lys), tRNA(Glu), and tRNA(Gln) at the wobble position. ATP is required to activate the C2 atom of the wobble base.</text>
</comment>
<proteinExistence type="inferred from homology"/>
<dbReference type="EMBL" id="CATQJA010002710">
    <property type="protein sequence ID" value="CAJ0587773.1"/>
    <property type="molecule type" value="Genomic_DNA"/>
</dbReference>
<dbReference type="Pfam" id="PF20259">
    <property type="entry name" value="tRNA_Me_trans_M"/>
    <property type="match status" value="1"/>
</dbReference>
<evidence type="ECO:0000256" key="9">
    <source>
        <dbReference type="ARBA" id="ARBA00022884"/>
    </source>
</evidence>
<dbReference type="PANTHER" id="PTHR11933">
    <property type="entry name" value="TRNA 5-METHYLAMINOMETHYL-2-THIOURIDYLATE -METHYLTRANSFERASE"/>
    <property type="match status" value="1"/>
</dbReference>
<keyword evidence="4" id="KW-0820">tRNA-binding</keyword>
<dbReference type="AlphaFoldDB" id="A0AA36DJK8"/>
<dbReference type="InterPro" id="IPR046884">
    <property type="entry name" value="MnmA-like_central"/>
</dbReference>
<keyword evidence="8" id="KW-0067">ATP-binding</keyword>
<keyword evidence="5" id="KW-0808">Transferase</keyword>
<keyword evidence="6" id="KW-0819">tRNA processing</keyword>
<dbReference type="GO" id="GO:0002143">
    <property type="term" value="P:tRNA wobble position uridine thiolation"/>
    <property type="evidence" value="ECO:0007669"/>
    <property type="project" value="TreeGrafter"/>
</dbReference>
<keyword evidence="14" id="KW-1185">Reference proteome</keyword>
<feature type="domain" description="tRNA-specific 2-thiouridylase MnmA-like central" evidence="12">
    <location>
        <begin position="13"/>
        <end position="75"/>
    </location>
</feature>
<evidence type="ECO:0000313" key="13">
    <source>
        <dbReference type="EMBL" id="CAJ0587773.1"/>
    </source>
</evidence>
<evidence type="ECO:0000256" key="7">
    <source>
        <dbReference type="ARBA" id="ARBA00022741"/>
    </source>
</evidence>
<keyword evidence="10" id="KW-1015">Disulfide bond</keyword>
<evidence type="ECO:0000256" key="8">
    <source>
        <dbReference type="ARBA" id="ARBA00022840"/>
    </source>
</evidence>
<evidence type="ECO:0000256" key="11">
    <source>
        <dbReference type="ARBA" id="ARBA00049564"/>
    </source>
</evidence>
<feature type="non-terminal residue" evidence="13">
    <location>
        <position position="1"/>
    </location>
</feature>
<evidence type="ECO:0000256" key="6">
    <source>
        <dbReference type="ARBA" id="ARBA00022694"/>
    </source>
</evidence>
<comment type="catalytic activity">
    <reaction evidence="11">
        <text>5-taurinomethyluridine(34) in tRNA + S-sulfanyl-L-cysteinyl-[protein] + AH2 + ATP = 5-taurinomethyl-2-thiouridine(34) in tRNA + L-cysteinyl-[protein] + A + AMP + diphosphate + H(+)</text>
        <dbReference type="Rhea" id="RHEA:47040"/>
        <dbReference type="Rhea" id="RHEA-COMP:10131"/>
        <dbReference type="Rhea" id="RHEA-COMP:11726"/>
        <dbReference type="Rhea" id="RHEA-COMP:11732"/>
        <dbReference type="Rhea" id="RHEA-COMP:11733"/>
        <dbReference type="ChEBI" id="CHEBI:13193"/>
        <dbReference type="ChEBI" id="CHEBI:15378"/>
        <dbReference type="ChEBI" id="CHEBI:17499"/>
        <dbReference type="ChEBI" id="CHEBI:29950"/>
        <dbReference type="ChEBI" id="CHEBI:30616"/>
        <dbReference type="ChEBI" id="CHEBI:33019"/>
        <dbReference type="ChEBI" id="CHEBI:61963"/>
        <dbReference type="ChEBI" id="CHEBI:87171"/>
        <dbReference type="ChEBI" id="CHEBI:87172"/>
        <dbReference type="ChEBI" id="CHEBI:456215"/>
        <dbReference type="EC" id="2.8.1.14"/>
    </reaction>
</comment>
<comment type="similarity">
    <text evidence="2">Belongs to the MnmA/TRMU family.</text>
</comment>
<dbReference type="InterPro" id="IPR023382">
    <property type="entry name" value="MnmA-like_central_sf"/>
</dbReference>
<evidence type="ECO:0000256" key="10">
    <source>
        <dbReference type="ARBA" id="ARBA00023157"/>
    </source>
</evidence>
<evidence type="ECO:0000313" key="14">
    <source>
        <dbReference type="Proteomes" id="UP001177023"/>
    </source>
</evidence>
<dbReference type="Proteomes" id="UP001177023">
    <property type="component" value="Unassembled WGS sequence"/>
</dbReference>
<sequence length="125" mass="14050">MGICFVGKRKNFEEFMDQYIEPQPGPLVTIDGKFLAEHQGVHHFTLGKRIHLKGDHLGYFVADIQPATNTVVVCSGSHHPLLYADEFLIKLPAWISRDPIDNTQMGEKVIKAEIGWKRHGVSDAV</sequence>
<dbReference type="GO" id="GO:0000049">
    <property type="term" value="F:tRNA binding"/>
    <property type="evidence" value="ECO:0007669"/>
    <property type="project" value="UniProtKB-KW"/>
</dbReference>
<keyword evidence="7" id="KW-0547">Nucleotide-binding</keyword>
<protein>
    <recommendedName>
        <fullName evidence="3">tRNA-5-taurinomethyluridine 2-sulfurtransferase</fullName>
        <ecNumber evidence="3">2.8.1.14</ecNumber>
    </recommendedName>
</protein>
<organism evidence="13 14">
    <name type="scientific">Mesorhabditis spiculigera</name>
    <dbReference type="NCBI Taxonomy" id="96644"/>
    <lineage>
        <taxon>Eukaryota</taxon>
        <taxon>Metazoa</taxon>
        <taxon>Ecdysozoa</taxon>
        <taxon>Nematoda</taxon>
        <taxon>Chromadorea</taxon>
        <taxon>Rhabditida</taxon>
        <taxon>Rhabditina</taxon>
        <taxon>Rhabditomorpha</taxon>
        <taxon>Rhabditoidea</taxon>
        <taxon>Rhabditidae</taxon>
        <taxon>Mesorhabditinae</taxon>
        <taxon>Mesorhabditis</taxon>
    </lineage>
</organism>
<dbReference type="Gene3D" id="2.30.30.280">
    <property type="entry name" value="Adenine nucleotide alpha hydrolases-like domains"/>
    <property type="match status" value="1"/>
</dbReference>
<name>A0AA36DJK8_9BILA</name>
<evidence type="ECO:0000259" key="12">
    <source>
        <dbReference type="Pfam" id="PF20259"/>
    </source>
</evidence>
<dbReference type="GO" id="GO:0005739">
    <property type="term" value="C:mitochondrion"/>
    <property type="evidence" value="ECO:0007669"/>
    <property type="project" value="TreeGrafter"/>
</dbReference>
<dbReference type="FunFam" id="2.30.30.280:FF:000001">
    <property type="entry name" value="tRNA-specific 2-thiouridylase MnmA"/>
    <property type="match status" value="1"/>
</dbReference>
<dbReference type="GO" id="GO:0005524">
    <property type="term" value="F:ATP binding"/>
    <property type="evidence" value="ECO:0007669"/>
    <property type="project" value="UniProtKB-KW"/>
</dbReference>
<reference evidence="13" key="1">
    <citation type="submission" date="2023-06" db="EMBL/GenBank/DDBJ databases">
        <authorList>
            <person name="Delattre M."/>
        </authorList>
    </citation>
    <scope>NUCLEOTIDE SEQUENCE</scope>
    <source>
        <strain evidence="13">AF72</strain>
    </source>
</reference>
<evidence type="ECO:0000256" key="1">
    <source>
        <dbReference type="ARBA" id="ARBA00003986"/>
    </source>
</evidence>
<gene>
    <name evidence="13" type="ORF">MSPICULIGERA_LOCUS25728</name>
</gene>
<comment type="caution">
    <text evidence="13">The sequence shown here is derived from an EMBL/GenBank/DDBJ whole genome shotgun (WGS) entry which is preliminary data.</text>
</comment>
<evidence type="ECO:0000256" key="5">
    <source>
        <dbReference type="ARBA" id="ARBA00022679"/>
    </source>
</evidence>
<dbReference type="PANTHER" id="PTHR11933:SF5">
    <property type="entry name" value="MITOCHONDRIAL TRNA-SPECIFIC 2-THIOURIDYLASE 1"/>
    <property type="match status" value="1"/>
</dbReference>
<evidence type="ECO:0000256" key="4">
    <source>
        <dbReference type="ARBA" id="ARBA00022555"/>
    </source>
</evidence>
<accession>A0AA36DJK8</accession>
<dbReference type="EC" id="2.8.1.14" evidence="3"/>
<evidence type="ECO:0000256" key="2">
    <source>
        <dbReference type="ARBA" id="ARBA00006191"/>
    </source>
</evidence>
<evidence type="ECO:0000256" key="3">
    <source>
        <dbReference type="ARBA" id="ARBA00011953"/>
    </source>
</evidence>
<dbReference type="GO" id="GO:0061708">
    <property type="term" value="F:tRNA-5-taurinomethyluridine 2-sulfurtransferase"/>
    <property type="evidence" value="ECO:0007669"/>
    <property type="project" value="UniProtKB-EC"/>
</dbReference>
<keyword evidence="9" id="KW-0694">RNA-binding</keyword>